<accession>A0A1J0WIV9</accession>
<organism evidence="2 3">
    <name type="scientific">Sulfitobacter alexandrii</name>
    <dbReference type="NCBI Taxonomy" id="1917485"/>
    <lineage>
        <taxon>Bacteria</taxon>
        <taxon>Pseudomonadati</taxon>
        <taxon>Pseudomonadota</taxon>
        <taxon>Alphaproteobacteria</taxon>
        <taxon>Rhodobacterales</taxon>
        <taxon>Roseobacteraceae</taxon>
        <taxon>Sulfitobacter</taxon>
    </lineage>
</organism>
<feature type="region of interest" description="Disordered" evidence="1">
    <location>
        <begin position="1"/>
        <end position="26"/>
    </location>
</feature>
<gene>
    <name evidence="2" type="ORF">BOO69_13140</name>
</gene>
<dbReference type="KEGG" id="suam:BOO69_13140"/>
<dbReference type="Proteomes" id="UP000181897">
    <property type="component" value="Chromosome"/>
</dbReference>
<feature type="compositionally biased region" description="Basic and acidic residues" evidence="1">
    <location>
        <begin position="1"/>
        <end position="11"/>
    </location>
</feature>
<dbReference type="STRING" id="1917485.BOO69_13140"/>
<reference evidence="2 3" key="1">
    <citation type="submission" date="2016-11" db="EMBL/GenBank/DDBJ databases">
        <title>Complete genome sequence of Sulfitobacter sp. AM1-D1, a toxic bacteria associated with marine dinoflagellate Alexandrium minutum in East China Sea.</title>
        <authorList>
            <person name="Yang Q."/>
            <person name="Zhang X."/>
            <person name="Tian X."/>
        </authorList>
    </citation>
    <scope>NUCLEOTIDE SEQUENCE [LARGE SCALE GENOMIC DNA]</scope>
    <source>
        <strain evidence="2 3">AM1-D1</strain>
    </source>
</reference>
<evidence type="ECO:0000313" key="2">
    <source>
        <dbReference type="EMBL" id="APE44237.1"/>
    </source>
</evidence>
<sequence>MPRDGLAKRGVEPCGKGGAGGGRAPAQAEDFGRAALRHLVAHRPSADLVAALAALPGGPILALPLAMMRLLADPGRDAILPDPFPEPLLRSYVEAQPFAIALHPAATGLRAVWDCETPAAPPEASRIDLPESLRALLQTYADRLLVPESDRSRLGGAGAGLSDND</sequence>
<keyword evidence="3" id="KW-1185">Reference proteome</keyword>
<dbReference type="EMBL" id="CP018076">
    <property type="protein sequence ID" value="APE44237.1"/>
    <property type="molecule type" value="Genomic_DNA"/>
</dbReference>
<evidence type="ECO:0000256" key="1">
    <source>
        <dbReference type="SAM" id="MobiDB-lite"/>
    </source>
</evidence>
<evidence type="ECO:0000313" key="3">
    <source>
        <dbReference type="Proteomes" id="UP000181897"/>
    </source>
</evidence>
<name>A0A1J0WIV9_9RHOB</name>
<protein>
    <submittedName>
        <fullName evidence="2">Uncharacterized protein</fullName>
    </submittedName>
</protein>
<dbReference type="AlphaFoldDB" id="A0A1J0WIV9"/>
<proteinExistence type="predicted"/>